<dbReference type="Proteomes" id="UP001320876">
    <property type="component" value="Unassembled WGS sequence"/>
</dbReference>
<evidence type="ECO:0000313" key="2">
    <source>
        <dbReference type="EMBL" id="MCW1926402.1"/>
    </source>
</evidence>
<proteinExistence type="predicted"/>
<keyword evidence="1" id="KW-0472">Membrane</keyword>
<protein>
    <submittedName>
        <fullName evidence="2">Uncharacterized protein</fullName>
    </submittedName>
</protein>
<name>A0ABT3GSB7_9BACT</name>
<keyword evidence="1" id="KW-0812">Transmembrane</keyword>
<feature type="transmembrane region" description="Helical" evidence="1">
    <location>
        <begin position="7"/>
        <end position="26"/>
    </location>
</feature>
<gene>
    <name evidence="2" type="ORF">OKA05_27875</name>
</gene>
<dbReference type="EMBL" id="JAPDDT010000025">
    <property type="protein sequence ID" value="MCW1926402.1"/>
    <property type="molecule type" value="Genomic_DNA"/>
</dbReference>
<feature type="transmembrane region" description="Helical" evidence="1">
    <location>
        <begin position="38"/>
        <end position="61"/>
    </location>
</feature>
<reference evidence="2 3" key="1">
    <citation type="submission" date="2022-10" db="EMBL/GenBank/DDBJ databases">
        <title>Luteolibacter arcticus strain CCTCC AB 2014275, whole genome shotgun sequencing project.</title>
        <authorList>
            <person name="Zhao G."/>
            <person name="Shen L."/>
        </authorList>
    </citation>
    <scope>NUCLEOTIDE SEQUENCE [LARGE SCALE GENOMIC DNA]</scope>
    <source>
        <strain evidence="2 3">CCTCC AB 2014275</strain>
    </source>
</reference>
<keyword evidence="3" id="KW-1185">Reference proteome</keyword>
<dbReference type="RefSeq" id="WP_264490510.1">
    <property type="nucleotide sequence ID" value="NZ_JAPDDT010000025.1"/>
</dbReference>
<sequence>MRAVVRLLEIVAGLFLAATVVCMFLAAGDVQPPWTKPFSDAVIICLAASGLAYGASLLCAARHKRRKPHGQSKIS</sequence>
<accession>A0ABT3GSB7</accession>
<evidence type="ECO:0000256" key="1">
    <source>
        <dbReference type="SAM" id="Phobius"/>
    </source>
</evidence>
<keyword evidence="1" id="KW-1133">Transmembrane helix</keyword>
<organism evidence="2 3">
    <name type="scientific">Luteolibacter arcticus</name>
    <dbReference type="NCBI Taxonomy" id="1581411"/>
    <lineage>
        <taxon>Bacteria</taxon>
        <taxon>Pseudomonadati</taxon>
        <taxon>Verrucomicrobiota</taxon>
        <taxon>Verrucomicrobiia</taxon>
        <taxon>Verrucomicrobiales</taxon>
        <taxon>Verrucomicrobiaceae</taxon>
        <taxon>Luteolibacter</taxon>
    </lineage>
</organism>
<evidence type="ECO:0000313" key="3">
    <source>
        <dbReference type="Proteomes" id="UP001320876"/>
    </source>
</evidence>
<comment type="caution">
    <text evidence="2">The sequence shown here is derived from an EMBL/GenBank/DDBJ whole genome shotgun (WGS) entry which is preliminary data.</text>
</comment>